<feature type="repeat" description="TPR" evidence="1">
    <location>
        <begin position="204"/>
        <end position="237"/>
    </location>
</feature>
<protein>
    <submittedName>
        <fullName evidence="2">Uncharacterized protein</fullName>
    </submittedName>
</protein>
<dbReference type="PROSITE" id="PS50005">
    <property type="entry name" value="TPR"/>
    <property type="match status" value="2"/>
</dbReference>
<reference evidence="3" key="1">
    <citation type="submission" date="2018-09" db="EMBL/GenBank/DDBJ databases">
        <authorList>
            <person name="Zhu H."/>
        </authorList>
    </citation>
    <scope>NUCLEOTIDE SEQUENCE [LARGE SCALE GENOMIC DNA]</scope>
    <source>
        <strain evidence="3">K2R23-3</strain>
    </source>
</reference>
<keyword evidence="3" id="KW-1185">Reference proteome</keyword>
<name>A0A385YRJ3_9BACL</name>
<evidence type="ECO:0000256" key="1">
    <source>
        <dbReference type="PROSITE-ProRule" id="PRU00339"/>
    </source>
</evidence>
<dbReference type="PANTHER" id="PTHR12558">
    <property type="entry name" value="CELL DIVISION CYCLE 16,23,27"/>
    <property type="match status" value="1"/>
</dbReference>
<keyword evidence="1" id="KW-0802">TPR repeat</keyword>
<dbReference type="Pfam" id="PF13429">
    <property type="entry name" value="TPR_15"/>
    <property type="match status" value="1"/>
</dbReference>
<gene>
    <name evidence="2" type="ORF">D3873_05670</name>
</gene>
<dbReference type="Proteomes" id="UP000265725">
    <property type="component" value="Chromosome"/>
</dbReference>
<dbReference type="KEGG" id="paek:D3873_05670"/>
<dbReference type="SUPFAM" id="SSF48452">
    <property type="entry name" value="TPR-like"/>
    <property type="match status" value="2"/>
</dbReference>
<dbReference type="OrthoDB" id="2080803at2"/>
<dbReference type="PANTHER" id="PTHR12558:SF13">
    <property type="entry name" value="CELL DIVISION CYCLE PROTEIN 27 HOMOLOG"/>
    <property type="match status" value="1"/>
</dbReference>
<organism evidence="2 3">
    <name type="scientific">Paenisporosarcina cavernae</name>
    <dbReference type="NCBI Taxonomy" id="2320858"/>
    <lineage>
        <taxon>Bacteria</taxon>
        <taxon>Bacillati</taxon>
        <taxon>Bacillota</taxon>
        <taxon>Bacilli</taxon>
        <taxon>Bacillales</taxon>
        <taxon>Caryophanaceae</taxon>
        <taxon>Paenisporosarcina</taxon>
    </lineage>
</organism>
<dbReference type="RefSeq" id="WP_119883135.1">
    <property type="nucleotide sequence ID" value="NZ_CP032418.1"/>
</dbReference>
<accession>A0A385YRJ3</accession>
<dbReference type="InterPro" id="IPR011990">
    <property type="entry name" value="TPR-like_helical_dom_sf"/>
</dbReference>
<dbReference type="Gene3D" id="1.25.40.10">
    <property type="entry name" value="Tetratricopeptide repeat domain"/>
    <property type="match status" value="1"/>
</dbReference>
<evidence type="ECO:0000313" key="2">
    <source>
        <dbReference type="EMBL" id="AYC29395.1"/>
    </source>
</evidence>
<dbReference type="AlphaFoldDB" id="A0A385YRJ3"/>
<dbReference type="Pfam" id="PF13176">
    <property type="entry name" value="TPR_7"/>
    <property type="match status" value="1"/>
</dbReference>
<dbReference type="EMBL" id="CP032418">
    <property type="protein sequence ID" value="AYC29395.1"/>
    <property type="molecule type" value="Genomic_DNA"/>
</dbReference>
<dbReference type="InterPro" id="IPR019734">
    <property type="entry name" value="TPR_rpt"/>
</dbReference>
<dbReference type="SMART" id="SM00028">
    <property type="entry name" value="TPR"/>
    <property type="match status" value="5"/>
</dbReference>
<sequence length="419" mass="48906">MIIEQKFQQAISQGDASEVKSLVSDALLNESPDVLDQIAQYLATEGYFEEALEIYQHFQFLYPGENQFLIDQAQLLFELGQEDKAIELLSSIDEKDTVYLQALLTLADYYQVIGYLDVAEQKLEQALVMLPDEPMLLFSKGQLLEESGRFLEAARIFENLMKQEIDELQEWNLELRLASVYSAGGAYEESIPLYERFLKDEELPEVKFQLAYALFQTEQYERAVEQLTEIITMDPDFFNAYLLLSHSYQMMEEDQLALKWIEKGIKRDEVDKEYYVTAGKLALKLGKTEDAETYLRQSLAIDPGYLDALIVLVSLLSNKDSHEEVIELFEWVKSYEEDPLSIYPLVAKSYAELELFQEAYQLYEEAYSEWKEDPTFLEEFMEFLLEEGKRAQAIEVLKQLMLIEPTEPKWEEMYHQIQD</sequence>
<dbReference type="Pfam" id="PF13432">
    <property type="entry name" value="TPR_16"/>
    <property type="match status" value="1"/>
</dbReference>
<evidence type="ECO:0000313" key="3">
    <source>
        <dbReference type="Proteomes" id="UP000265725"/>
    </source>
</evidence>
<proteinExistence type="predicted"/>
<feature type="repeat" description="TPR" evidence="1">
    <location>
        <begin position="272"/>
        <end position="305"/>
    </location>
</feature>